<dbReference type="NCBIfam" id="TIGR01143">
    <property type="entry name" value="murF"/>
    <property type="match status" value="1"/>
</dbReference>
<keyword evidence="8 10" id="KW-0131">Cell cycle</keyword>
<evidence type="ECO:0000259" key="14">
    <source>
        <dbReference type="Pfam" id="PF08245"/>
    </source>
</evidence>
<dbReference type="GO" id="GO:0005737">
    <property type="term" value="C:cytoplasm"/>
    <property type="evidence" value="ECO:0007669"/>
    <property type="project" value="UniProtKB-SubCell"/>
</dbReference>
<organism evidence="15">
    <name type="scientific">Schaalia odontolytica</name>
    <dbReference type="NCBI Taxonomy" id="1660"/>
    <lineage>
        <taxon>Bacteria</taxon>
        <taxon>Bacillati</taxon>
        <taxon>Actinomycetota</taxon>
        <taxon>Actinomycetes</taxon>
        <taxon>Actinomycetales</taxon>
        <taxon>Actinomycetaceae</taxon>
        <taxon>Schaalia</taxon>
    </lineage>
</organism>
<dbReference type="Pfam" id="PF01225">
    <property type="entry name" value="Mur_ligase"/>
    <property type="match status" value="1"/>
</dbReference>
<dbReference type="Gene3D" id="3.40.1190.10">
    <property type="entry name" value="Mur-like, catalytic domain"/>
    <property type="match status" value="1"/>
</dbReference>
<gene>
    <name evidence="10 15" type="primary">murF</name>
    <name evidence="15" type="ORF">AOLFYP35_01635</name>
</gene>
<protein>
    <recommendedName>
        <fullName evidence="10 11">UDP-N-acetylmuramoyl-tripeptide--D-alanyl-D-alanine ligase</fullName>
        <ecNumber evidence="10 11">6.3.2.10</ecNumber>
    </recommendedName>
    <alternativeName>
        <fullName evidence="10">D-alanyl-D-alanine-adding enzyme</fullName>
    </alternativeName>
</protein>
<evidence type="ECO:0000256" key="10">
    <source>
        <dbReference type="HAMAP-Rule" id="MF_02019"/>
    </source>
</evidence>
<dbReference type="Gene3D" id="3.90.190.20">
    <property type="entry name" value="Mur ligase, C-terminal domain"/>
    <property type="match status" value="1"/>
</dbReference>
<dbReference type="AlphaFoldDB" id="A0A6N2U3G4"/>
<dbReference type="PANTHER" id="PTHR43024">
    <property type="entry name" value="UDP-N-ACETYLMURAMOYL-TRIPEPTIDE--D-ALANYL-D-ALANINE LIGASE"/>
    <property type="match status" value="1"/>
</dbReference>
<evidence type="ECO:0000256" key="1">
    <source>
        <dbReference type="ARBA" id="ARBA00022490"/>
    </source>
</evidence>
<dbReference type="Gene3D" id="3.40.1390.10">
    <property type="entry name" value="MurE/MurF, N-terminal domain"/>
    <property type="match status" value="1"/>
</dbReference>
<evidence type="ECO:0000256" key="2">
    <source>
        <dbReference type="ARBA" id="ARBA00022598"/>
    </source>
</evidence>
<evidence type="ECO:0000313" key="15">
    <source>
        <dbReference type="EMBL" id="VYT12530.1"/>
    </source>
</evidence>
<reference evidence="15" key="1">
    <citation type="submission" date="2019-11" db="EMBL/GenBank/DDBJ databases">
        <authorList>
            <person name="Feng L."/>
        </authorList>
    </citation>
    <scope>NUCLEOTIDE SEQUENCE</scope>
    <source>
        <strain evidence="15">AodontolyticusLFYP35</strain>
    </source>
</reference>
<dbReference type="GO" id="GO:0009252">
    <property type="term" value="P:peptidoglycan biosynthetic process"/>
    <property type="evidence" value="ECO:0007669"/>
    <property type="project" value="UniProtKB-UniRule"/>
</dbReference>
<dbReference type="GO" id="GO:0008360">
    <property type="term" value="P:regulation of cell shape"/>
    <property type="evidence" value="ECO:0007669"/>
    <property type="project" value="UniProtKB-KW"/>
</dbReference>
<keyword evidence="7 10" id="KW-0573">Peptidoglycan synthesis</keyword>
<evidence type="ECO:0000256" key="11">
    <source>
        <dbReference type="RuleBase" id="RU004136"/>
    </source>
</evidence>
<dbReference type="GO" id="GO:0005524">
    <property type="term" value="F:ATP binding"/>
    <property type="evidence" value="ECO:0007669"/>
    <property type="project" value="UniProtKB-UniRule"/>
</dbReference>
<evidence type="ECO:0000259" key="12">
    <source>
        <dbReference type="Pfam" id="PF01225"/>
    </source>
</evidence>
<evidence type="ECO:0000256" key="7">
    <source>
        <dbReference type="ARBA" id="ARBA00022984"/>
    </source>
</evidence>
<dbReference type="InterPro" id="IPR036615">
    <property type="entry name" value="Mur_ligase_C_dom_sf"/>
</dbReference>
<dbReference type="EMBL" id="CACRSM010000003">
    <property type="protein sequence ID" value="VYT12530.1"/>
    <property type="molecule type" value="Genomic_DNA"/>
</dbReference>
<name>A0A6N2U3G4_9ACTO</name>
<evidence type="ECO:0000256" key="5">
    <source>
        <dbReference type="ARBA" id="ARBA00022840"/>
    </source>
</evidence>
<dbReference type="PANTHER" id="PTHR43024:SF1">
    <property type="entry name" value="UDP-N-ACETYLMURAMOYL-TRIPEPTIDE--D-ALANYL-D-ALANINE LIGASE"/>
    <property type="match status" value="1"/>
</dbReference>
<feature type="binding site" evidence="10">
    <location>
        <begin position="111"/>
        <end position="117"/>
    </location>
    <ligand>
        <name>ATP</name>
        <dbReference type="ChEBI" id="CHEBI:30616"/>
    </ligand>
</feature>
<dbReference type="UniPathway" id="UPA00219"/>
<dbReference type="HAMAP" id="MF_02019">
    <property type="entry name" value="MurF"/>
    <property type="match status" value="1"/>
</dbReference>
<dbReference type="Pfam" id="PF02875">
    <property type="entry name" value="Mur_ligase_C"/>
    <property type="match status" value="1"/>
</dbReference>
<dbReference type="InterPro" id="IPR004101">
    <property type="entry name" value="Mur_ligase_C"/>
</dbReference>
<dbReference type="InterPro" id="IPR036565">
    <property type="entry name" value="Mur-like_cat_sf"/>
</dbReference>
<sequence length="464" mass="49108">MHRSSRWIAQALGAQLHGNDVEVTGTVETDSREIRQGSLFVARRGENSDGHNYLDAAERNGAVAAIVEHLSDSPLTQILVEDSTIALGELARAYLSDLRSHQKLDVIAMTGSVGKTTTKDLLAAIMGADAPTVAPQLSFNNEVGLPLTVLRADESTRHLVLEMGASGPGHIAYLTRIAPPDAGIELMVGHAHLGGFGSVEGVRDAKAELIQGLVPSGISILNFDDPHVMEMAAHAPGRVVTFSASGNTQADSSAHAISLDEQGKASFELHLDGRVLPVHLGLVGIHHVANALAAITGAWTLGIDLDQACAAVEGRQPASPHRMSIHELTLKGRKVTLIDDSYNANLDSFRAGCKAAGDLAAGRQLVVVAGGMLELGESSQSTHEQVARFFDQAGADCVLALGEDSQYYFSERGEDHTHRHLRNVDEVLSALDGILEDNSIVFIKGSNGSGAWKVADHLVEEGTL</sequence>
<dbReference type="InterPro" id="IPR013221">
    <property type="entry name" value="Mur_ligase_cen"/>
</dbReference>
<keyword evidence="5 10" id="KW-0067">ATP-binding</keyword>
<keyword evidence="2 10" id="KW-0436">Ligase</keyword>
<comment type="function">
    <text evidence="10 11">Involved in cell wall formation. Catalyzes the final step in the synthesis of UDP-N-acetylmuramoyl-pentapeptide, the precursor of murein.</text>
</comment>
<dbReference type="InterPro" id="IPR051046">
    <property type="entry name" value="MurCDEF_CellWall_CoF430Synth"/>
</dbReference>
<dbReference type="Pfam" id="PF08245">
    <property type="entry name" value="Mur_ligase_M"/>
    <property type="match status" value="1"/>
</dbReference>
<comment type="catalytic activity">
    <reaction evidence="10 11">
        <text>D-alanyl-D-alanine + UDP-N-acetyl-alpha-D-muramoyl-L-alanyl-gamma-D-glutamyl-meso-2,6-diaminopimelate + ATP = UDP-N-acetyl-alpha-D-muramoyl-L-alanyl-gamma-D-glutamyl-meso-2,6-diaminopimeloyl-D-alanyl-D-alanine + ADP + phosphate + H(+)</text>
        <dbReference type="Rhea" id="RHEA:28374"/>
        <dbReference type="ChEBI" id="CHEBI:15378"/>
        <dbReference type="ChEBI" id="CHEBI:30616"/>
        <dbReference type="ChEBI" id="CHEBI:43474"/>
        <dbReference type="ChEBI" id="CHEBI:57822"/>
        <dbReference type="ChEBI" id="CHEBI:61386"/>
        <dbReference type="ChEBI" id="CHEBI:83905"/>
        <dbReference type="ChEBI" id="CHEBI:456216"/>
        <dbReference type="EC" id="6.3.2.10"/>
    </reaction>
</comment>
<dbReference type="InterPro" id="IPR035911">
    <property type="entry name" value="MurE/MurF_N"/>
</dbReference>
<keyword evidence="3 10" id="KW-0132">Cell division</keyword>
<accession>A0A6N2U3G4</accession>
<comment type="subcellular location">
    <subcellularLocation>
        <location evidence="10 11">Cytoplasm</location>
    </subcellularLocation>
</comment>
<feature type="domain" description="Mur ligase N-terminal catalytic" evidence="12">
    <location>
        <begin position="27"/>
        <end position="71"/>
    </location>
</feature>
<evidence type="ECO:0000256" key="6">
    <source>
        <dbReference type="ARBA" id="ARBA00022960"/>
    </source>
</evidence>
<dbReference type="GO" id="GO:0051301">
    <property type="term" value="P:cell division"/>
    <property type="evidence" value="ECO:0007669"/>
    <property type="project" value="UniProtKB-KW"/>
</dbReference>
<keyword evidence="4 10" id="KW-0547">Nucleotide-binding</keyword>
<evidence type="ECO:0000256" key="8">
    <source>
        <dbReference type="ARBA" id="ARBA00023306"/>
    </source>
</evidence>
<keyword evidence="9 10" id="KW-0961">Cell wall biogenesis/degradation</keyword>
<evidence type="ECO:0000259" key="13">
    <source>
        <dbReference type="Pfam" id="PF02875"/>
    </source>
</evidence>
<dbReference type="GO" id="GO:0047480">
    <property type="term" value="F:UDP-N-acetylmuramoyl-tripeptide-D-alanyl-D-alanine ligase activity"/>
    <property type="evidence" value="ECO:0007669"/>
    <property type="project" value="UniProtKB-UniRule"/>
</dbReference>
<feature type="domain" description="Mur ligase C-terminal" evidence="13">
    <location>
        <begin position="321"/>
        <end position="446"/>
    </location>
</feature>
<feature type="domain" description="Mur ligase central" evidence="14">
    <location>
        <begin position="110"/>
        <end position="296"/>
    </location>
</feature>
<evidence type="ECO:0000256" key="4">
    <source>
        <dbReference type="ARBA" id="ARBA00022741"/>
    </source>
</evidence>
<dbReference type="GO" id="GO:0071555">
    <property type="term" value="P:cell wall organization"/>
    <property type="evidence" value="ECO:0007669"/>
    <property type="project" value="UniProtKB-KW"/>
</dbReference>
<proteinExistence type="inferred from homology"/>
<dbReference type="SUPFAM" id="SSF53244">
    <property type="entry name" value="MurD-like peptide ligases, peptide-binding domain"/>
    <property type="match status" value="1"/>
</dbReference>
<keyword evidence="1 10" id="KW-0963">Cytoplasm</keyword>
<dbReference type="InterPro" id="IPR000713">
    <property type="entry name" value="Mur_ligase_N"/>
</dbReference>
<comment type="similarity">
    <text evidence="10">Belongs to the MurCDEF family. MurF subfamily.</text>
</comment>
<evidence type="ECO:0000256" key="9">
    <source>
        <dbReference type="ARBA" id="ARBA00023316"/>
    </source>
</evidence>
<dbReference type="SUPFAM" id="SSF63418">
    <property type="entry name" value="MurE/MurF N-terminal domain"/>
    <property type="match status" value="1"/>
</dbReference>
<dbReference type="EC" id="6.3.2.10" evidence="10 11"/>
<dbReference type="InterPro" id="IPR005863">
    <property type="entry name" value="UDP-N-AcMur_synth"/>
</dbReference>
<evidence type="ECO:0000256" key="3">
    <source>
        <dbReference type="ARBA" id="ARBA00022618"/>
    </source>
</evidence>
<dbReference type="SUPFAM" id="SSF53623">
    <property type="entry name" value="MurD-like peptide ligases, catalytic domain"/>
    <property type="match status" value="1"/>
</dbReference>
<comment type="pathway">
    <text evidence="10 11">Cell wall biogenesis; peptidoglycan biosynthesis.</text>
</comment>
<keyword evidence="6 10" id="KW-0133">Cell shape</keyword>